<evidence type="ECO:0000313" key="8">
    <source>
        <dbReference type="EMBL" id="KAH8694858.1"/>
    </source>
</evidence>
<evidence type="ECO:0000256" key="4">
    <source>
        <dbReference type="ARBA" id="ARBA00023002"/>
    </source>
</evidence>
<evidence type="ECO:0000256" key="1">
    <source>
        <dbReference type="ARBA" id="ARBA00001947"/>
    </source>
</evidence>
<dbReference type="CDD" id="cd05283">
    <property type="entry name" value="CAD1"/>
    <property type="match status" value="1"/>
</dbReference>
<evidence type="ECO:0000259" key="6">
    <source>
        <dbReference type="Pfam" id="PF00107"/>
    </source>
</evidence>
<dbReference type="InterPro" id="IPR036291">
    <property type="entry name" value="NAD(P)-bd_dom_sf"/>
</dbReference>
<dbReference type="Gene3D" id="3.40.50.720">
    <property type="entry name" value="NAD(P)-binding Rossmann-like Domain"/>
    <property type="match status" value="1"/>
</dbReference>
<dbReference type="Gene3D" id="3.90.180.10">
    <property type="entry name" value="Medium-chain alcohol dehydrogenases, catalytic domain"/>
    <property type="match status" value="1"/>
</dbReference>
<organism evidence="8 9">
    <name type="scientific">Talaromyces proteolyticus</name>
    <dbReference type="NCBI Taxonomy" id="1131652"/>
    <lineage>
        <taxon>Eukaryota</taxon>
        <taxon>Fungi</taxon>
        <taxon>Dikarya</taxon>
        <taxon>Ascomycota</taxon>
        <taxon>Pezizomycotina</taxon>
        <taxon>Eurotiomycetes</taxon>
        <taxon>Eurotiomycetidae</taxon>
        <taxon>Eurotiales</taxon>
        <taxon>Trichocomaceae</taxon>
        <taxon>Talaromyces</taxon>
        <taxon>Talaromyces sect. Bacilispori</taxon>
    </lineage>
</organism>
<comment type="similarity">
    <text evidence="5">Belongs to the zinc-containing alcohol dehydrogenase family.</text>
</comment>
<evidence type="ECO:0000313" key="9">
    <source>
        <dbReference type="Proteomes" id="UP001201262"/>
    </source>
</evidence>
<feature type="domain" description="Alcohol dehydrogenase-like N-terminal" evidence="7">
    <location>
        <begin position="34"/>
        <end position="156"/>
    </location>
</feature>
<feature type="domain" description="Alcohol dehydrogenase-like C-terminal" evidence="6">
    <location>
        <begin position="195"/>
        <end position="281"/>
    </location>
</feature>
<comment type="cofactor">
    <cofactor evidence="1 5">
        <name>Zn(2+)</name>
        <dbReference type="ChEBI" id="CHEBI:29105"/>
    </cofactor>
</comment>
<keyword evidence="2 5" id="KW-0479">Metal-binding</keyword>
<keyword evidence="9" id="KW-1185">Reference proteome</keyword>
<dbReference type="InterPro" id="IPR002328">
    <property type="entry name" value="ADH_Zn_CS"/>
</dbReference>
<evidence type="ECO:0000256" key="3">
    <source>
        <dbReference type="ARBA" id="ARBA00022833"/>
    </source>
</evidence>
<dbReference type="SUPFAM" id="SSF50129">
    <property type="entry name" value="GroES-like"/>
    <property type="match status" value="1"/>
</dbReference>
<sequence>MSAEYKFEGWVASDNLSVRGQMVWGEFEPKKWEEHDVDIEIICCGVCGSDIHTLASGWEPTLYPCVVGHEIVGKAVRVGKDVKNIKVGDRVGVGAQAGSCLKPSCADCSAGQEAYCNGPESVNTYGSVYPDNKGTSYGGYSTYNRTHNHFVFKIPDALASTDAAPMLCGGVTVYSPLKENGCGPGKRVGVIGIGGLGHFALLFAKALGADEVVGISRKAEKKGDALKLGADRYIATDDDEDWANRNVRTLDLIISTVSSEHMPLEKYLGLLKIKGSYIQVG</sequence>
<dbReference type="Pfam" id="PF00107">
    <property type="entry name" value="ADH_zinc_N"/>
    <property type="match status" value="1"/>
</dbReference>
<evidence type="ECO:0000256" key="2">
    <source>
        <dbReference type="ARBA" id="ARBA00022723"/>
    </source>
</evidence>
<gene>
    <name evidence="8" type="ORF">BGW36DRAFT_381597</name>
</gene>
<dbReference type="RefSeq" id="XP_046070000.1">
    <property type="nucleotide sequence ID" value="XM_046216448.1"/>
</dbReference>
<evidence type="ECO:0000259" key="7">
    <source>
        <dbReference type="Pfam" id="PF08240"/>
    </source>
</evidence>
<evidence type="ECO:0000256" key="5">
    <source>
        <dbReference type="RuleBase" id="RU361277"/>
    </source>
</evidence>
<comment type="caution">
    <text evidence="8">The sequence shown here is derived from an EMBL/GenBank/DDBJ whole genome shotgun (WGS) entry which is preliminary data.</text>
</comment>
<dbReference type="Pfam" id="PF08240">
    <property type="entry name" value="ADH_N"/>
    <property type="match status" value="1"/>
</dbReference>
<dbReference type="AlphaFoldDB" id="A0AAD4PY74"/>
<dbReference type="InterPro" id="IPR013149">
    <property type="entry name" value="ADH-like_C"/>
</dbReference>
<reference evidence="8" key="1">
    <citation type="submission" date="2021-12" db="EMBL/GenBank/DDBJ databases">
        <title>Convergent genome expansion in fungi linked to evolution of root-endophyte symbiosis.</title>
        <authorList>
            <consortium name="DOE Joint Genome Institute"/>
            <person name="Ke Y.-H."/>
            <person name="Bonito G."/>
            <person name="Liao H.-L."/>
            <person name="Looney B."/>
            <person name="Rojas-Flechas A."/>
            <person name="Nash J."/>
            <person name="Hameed K."/>
            <person name="Schadt C."/>
            <person name="Martin F."/>
            <person name="Crous P.W."/>
            <person name="Miettinen O."/>
            <person name="Magnuson J.K."/>
            <person name="Labbe J."/>
            <person name="Jacobson D."/>
            <person name="Doktycz M.J."/>
            <person name="Veneault-Fourrey C."/>
            <person name="Kuo A."/>
            <person name="Mondo S."/>
            <person name="Calhoun S."/>
            <person name="Riley R."/>
            <person name="Ohm R."/>
            <person name="LaButti K."/>
            <person name="Andreopoulos B."/>
            <person name="Pangilinan J."/>
            <person name="Nolan M."/>
            <person name="Tritt A."/>
            <person name="Clum A."/>
            <person name="Lipzen A."/>
            <person name="Daum C."/>
            <person name="Barry K."/>
            <person name="Grigoriev I.V."/>
            <person name="Vilgalys R."/>
        </authorList>
    </citation>
    <scope>NUCLEOTIDE SEQUENCE</scope>
    <source>
        <strain evidence="8">PMI_201</strain>
    </source>
</reference>
<dbReference type="FunFam" id="3.40.50.720:FF:000022">
    <property type="entry name" value="Cinnamyl alcohol dehydrogenase"/>
    <property type="match status" value="1"/>
</dbReference>
<dbReference type="InterPro" id="IPR013154">
    <property type="entry name" value="ADH-like_N"/>
</dbReference>
<dbReference type="GeneID" id="70246735"/>
<dbReference type="PANTHER" id="PTHR42683">
    <property type="entry name" value="ALDEHYDE REDUCTASE"/>
    <property type="match status" value="1"/>
</dbReference>
<protein>
    <submittedName>
        <fullName evidence="8">Mannitol dehydrogenase</fullName>
    </submittedName>
</protein>
<dbReference type="EMBL" id="JAJTJA010000008">
    <property type="protein sequence ID" value="KAH8694858.1"/>
    <property type="molecule type" value="Genomic_DNA"/>
</dbReference>
<keyword evidence="3 5" id="KW-0862">Zinc</keyword>
<dbReference type="GO" id="GO:0016616">
    <property type="term" value="F:oxidoreductase activity, acting on the CH-OH group of donors, NAD or NADP as acceptor"/>
    <property type="evidence" value="ECO:0007669"/>
    <property type="project" value="InterPro"/>
</dbReference>
<dbReference type="GO" id="GO:0008270">
    <property type="term" value="F:zinc ion binding"/>
    <property type="evidence" value="ECO:0007669"/>
    <property type="project" value="InterPro"/>
</dbReference>
<dbReference type="InterPro" id="IPR047109">
    <property type="entry name" value="CAD-like"/>
</dbReference>
<dbReference type="InterPro" id="IPR011032">
    <property type="entry name" value="GroES-like_sf"/>
</dbReference>
<keyword evidence="4" id="KW-0560">Oxidoreductase</keyword>
<name>A0AAD4PY74_9EURO</name>
<dbReference type="PROSITE" id="PS00059">
    <property type="entry name" value="ADH_ZINC"/>
    <property type="match status" value="1"/>
</dbReference>
<proteinExistence type="inferred from homology"/>
<dbReference type="Proteomes" id="UP001201262">
    <property type="component" value="Unassembled WGS sequence"/>
</dbReference>
<accession>A0AAD4PY74</accession>
<dbReference type="SUPFAM" id="SSF51735">
    <property type="entry name" value="NAD(P)-binding Rossmann-fold domains"/>
    <property type="match status" value="1"/>
</dbReference>